<dbReference type="EMBL" id="KZ819638">
    <property type="protein sequence ID" value="PWN88716.1"/>
    <property type="molecule type" value="Genomic_DNA"/>
</dbReference>
<dbReference type="InterPro" id="IPR013766">
    <property type="entry name" value="Thioredoxin_domain"/>
</dbReference>
<dbReference type="SUPFAM" id="SSF52833">
    <property type="entry name" value="Thioredoxin-like"/>
    <property type="match status" value="1"/>
</dbReference>
<evidence type="ECO:0000256" key="1">
    <source>
        <dbReference type="SAM" id="MobiDB-lite"/>
    </source>
</evidence>
<keyword evidence="5" id="KW-1185">Reference proteome</keyword>
<dbReference type="GO" id="GO:0034976">
    <property type="term" value="P:response to endoplasmic reticulum stress"/>
    <property type="evidence" value="ECO:0007669"/>
    <property type="project" value="TreeGrafter"/>
</dbReference>
<dbReference type="PROSITE" id="PS51352">
    <property type="entry name" value="THIOREDOXIN_2"/>
    <property type="match status" value="1"/>
</dbReference>
<proteinExistence type="predicted"/>
<dbReference type="GO" id="GO:0015035">
    <property type="term" value="F:protein-disulfide reductase activity"/>
    <property type="evidence" value="ECO:0007669"/>
    <property type="project" value="TreeGrafter"/>
</dbReference>
<dbReference type="GO" id="GO:0005788">
    <property type="term" value="C:endoplasmic reticulum lumen"/>
    <property type="evidence" value="ECO:0007669"/>
    <property type="project" value="TreeGrafter"/>
</dbReference>
<feature type="compositionally biased region" description="Basic and acidic residues" evidence="1">
    <location>
        <begin position="347"/>
        <end position="407"/>
    </location>
</feature>
<organism evidence="4 5">
    <name type="scientific">Acaromyces ingoldii</name>
    <dbReference type="NCBI Taxonomy" id="215250"/>
    <lineage>
        <taxon>Eukaryota</taxon>
        <taxon>Fungi</taxon>
        <taxon>Dikarya</taxon>
        <taxon>Basidiomycota</taxon>
        <taxon>Ustilaginomycotina</taxon>
        <taxon>Exobasidiomycetes</taxon>
        <taxon>Exobasidiales</taxon>
        <taxon>Cryptobasidiaceae</taxon>
        <taxon>Acaromyces</taxon>
    </lineage>
</organism>
<dbReference type="GeneID" id="37047178"/>
<dbReference type="AlphaFoldDB" id="A0A316YI17"/>
<name>A0A316YI17_9BASI</name>
<feature type="signal peptide" evidence="2">
    <location>
        <begin position="1"/>
        <end position="18"/>
    </location>
</feature>
<feature type="region of interest" description="Disordered" evidence="1">
    <location>
        <begin position="340"/>
        <end position="468"/>
    </location>
</feature>
<feature type="compositionally biased region" description="Basic and acidic residues" evidence="1">
    <location>
        <begin position="587"/>
        <end position="620"/>
    </location>
</feature>
<feature type="chain" id="PRO_5016314476" evidence="2">
    <location>
        <begin position="19"/>
        <end position="620"/>
    </location>
</feature>
<dbReference type="PRINTS" id="PR00421">
    <property type="entry name" value="THIOREDOXIN"/>
</dbReference>
<evidence type="ECO:0000313" key="4">
    <source>
        <dbReference type="EMBL" id="PWN88716.1"/>
    </source>
</evidence>
<dbReference type="Proteomes" id="UP000245768">
    <property type="component" value="Unassembled WGS sequence"/>
</dbReference>
<evidence type="ECO:0000256" key="2">
    <source>
        <dbReference type="SAM" id="SignalP"/>
    </source>
</evidence>
<keyword evidence="2" id="KW-0732">Signal</keyword>
<accession>A0A316YI17</accession>
<evidence type="ECO:0000259" key="3">
    <source>
        <dbReference type="PROSITE" id="PS51352"/>
    </source>
</evidence>
<dbReference type="STRING" id="215250.A0A316YI17"/>
<dbReference type="PANTHER" id="PTHR45815">
    <property type="entry name" value="PROTEIN DISULFIDE-ISOMERASE A6"/>
    <property type="match status" value="1"/>
</dbReference>
<feature type="region of interest" description="Disordered" evidence="1">
    <location>
        <begin position="261"/>
        <end position="297"/>
    </location>
</feature>
<dbReference type="Pfam" id="PF00085">
    <property type="entry name" value="Thioredoxin"/>
    <property type="match status" value="1"/>
</dbReference>
<feature type="domain" description="Thioredoxin" evidence="3">
    <location>
        <begin position="15"/>
        <end position="136"/>
    </location>
</feature>
<feature type="compositionally biased region" description="Basic and acidic residues" evidence="1">
    <location>
        <begin position="416"/>
        <end position="443"/>
    </location>
</feature>
<reference evidence="4 5" key="1">
    <citation type="journal article" date="2018" name="Mol. Biol. Evol.">
        <title>Broad Genomic Sampling Reveals a Smut Pathogenic Ancestry of the Fungal Clade Ustilaginomycotina.</title>
        <authorList>
            <person name="Kijpornyongpan T."/>
            <person name="Mondo S.J."/>
            <person name="Barry K."/>
            <person name="Sandor L."/>
            <person name="Lee J."/>
            <person name="Lipzen A."/>
            <person name="Pangilinan J."/>
            <person name="LaButti K."/>
            <person name="Hainaut M."/>
            <person name="Henrissat B."/>
            <person name="Grigoriev I.V."/>
            <person name="Spatafora J.W."/>
            <person name="Aime M.C."/>
        </authorList>
    </citation>
    <scope>NUCLEOTIDE SEQUENCE [LARGE SCALE GENOMIC DNA]</scope>
    <source>
        <strain evidence="4 5">MCA 4198</strain>
    </source>
</reference>
<evidence type="ECO:0000313" key="5">
    <source>
        <dbReference type="Proteomes" id="UP000245768"/>
    </source>
</evidence>
<feature type="region of interest" description="Disordered" evidence="1">
    <location>
        <begin position="560"/>
        <end position="620"/>
    </location>
</feature>
<dbReference type="InterPro" id="IPR036249">
    <property type="entry name" value="Thioredoxin-like_sf"/>
</dbReference>
<dbReference type="RefSeq" id="XP_025375914.1">
    <property type="nucleotide sequence ID" value="XM_025525262.1"/>
</dbReference>
<dbReference type="Gene3D" id="3.40.30.10">
    <property type="entry name" value="Glutaredoxin"/>
    <property type="match status" value="2"/>
</dbReference>
<dbReference type="InParanoid" id="A0A316YI17"/>
<dbReference type="PROSITE" id="PS00194">
    <property type="entry name" value="THIOREDOXIN_1"/>
    <property type="match status" value="1"/>
</dbReference>
<feature type="compositionally biased region" description="Basic and acidic residues" evidence="1">
    <location>
        <begin position="560"/>
        <end position="574"/>
    </location>
</feature>
<protein>
    <submittedName>
        <fullName evidence="4">Thioredoxin-domain-containing protein</fullName>
    </submittedName>
</protein>
<feature type="compositionally biased region" description="Low complexity" evidence="1">
    <location>
        <begin position="263"/>
        <end position="279"/>
    </location>
</feature>
<gene>
    <name evidence="4" type="ORF">FA10DRAFT_303647</name>
</gene>
<sequence>MSRVAVAVLLLLASLASAALFPDRTPVVNVANPSHFRKEVLAIEKPTLVAFTAPWCGHCQRLVPHFHGAASKLDGVVKFANVDCDAEANKATCAKYGVRGFPTIKVFPASKRRLPRDYERERTEQDLVTYAEGLLPASARKLQAAELQVWVDKDVERPKVILFSTRPVASPVYRSLALDFRSSVDFAHMRGDEQVVRSAARLALGLDMATERDLPVLVILPARSTGVELEKSEFETYAGKLKYWPVKRWLDEVVPKMGAQVGKKAAAPPKKAAKKAPTVKPKKAPAKPPVEYYDGDKENIVPDGGFVEWKAAKNDFGRPGTYASSYAAGDDAQTETHIRVSEPGGEPTREEEQQQKEDAESKDEPLMDTEEPMRETFRGKMLDIERAGQLADEIRAQRKQVQEEAKRQKQMRSPRAKKEEKTADGDEKEGLMDRAKKALDDAGGRASDALGKLFDSEGEEEGASSPFKAKGRALMAQFEKWMSGEDVEWSEEHADVYEEAQREAEALLARDPEKARELAWQSEKWLLDELEADRTRMAGIMTQRQRKQVDDMIDLVKGRLSERDSGKDVFERTDAANPLPDGDEPQEIEHDDSKSNKGEDKSKKSEHGKDKPKKVTHEEL</sequence>
<dbReference type="OrthoDB" id="427280at2759"/>
<dbReference type="PANTHER" id="PTHR45815:SF3">
    <property type="entry name" value="PROTEIN DISULFIDE-ISOMERASE A6"/>
    <property type="match status" value="1"/>
</dbReference>
<dbReference type="InterPro" id="IPR017937">
    <property type="entry name" value="Thioredoxin_CS"/>
</dbReference>